<dbReference type="EMBL" id="CAJNOC010004483">
    <property type="protein sequence ID" value="CAF1023169.1"/>
    <property type="molecule type" value="Genomic_DNA"/>
</dbReference>
<dbReference type="AlphaFoldDB" id="A0A814IIF8"/>
<protein>
    <submittedName>
        <fullName evidence="1">Uncharacterized protein</fullName>
    </submittedName>
</protein>
<evidence type="ECO:0000313" key="2">
    <source>
        <dbReference type="Proteomes" id="UP000663879"/>
    </source>
</evidence>
<evidence type="ECO:0000313" key="1">
    <source>
        <dbReference type="EMBL" id="CAF1023169.1"/>
    </source>
</evidence>
<proteinExistence type="predicted"/>
<reference evidence="1" key="1">
    <citation type="submission" date="2021-02" db="EMBL/GenBank/DDBJ databases">
        <authorList>
            <person name="Nowell W R."/>
        </authorList>
    </citation>
    <scope>NUCLEOTIDE SEQUENCE</scope>
    <source>
        <strain evidence="1">Ploen Becks lab</strain>
    </source>
</reference>
<accession>A0A814IIF8</accession>
<comment type="caution">
    <text evidence="1">The sequence shown here is derived from an EMBL/GenBank/DDBJ whole genome shotgun (WGS) entry which is preliminary data.</text>
</comment>
<organism evidence="1 2">
    <name type="scientific">Brachionus calyciflorus</name>
    <dbReference type="NCBI Taxonomy" id="104777"/>
    <lineage>
        <taxon>Eukaryota</taxon>
        <taxon>Metazoa</taxon>
        <taxon>Spiralia</taxon>
        <taxon>Gnathifera</taxon>
        <taxon>Rotifera</taxon>
        <taxon>Eurotatoria</taxon>
        <taxon>Monogononta</taxon>
        <taxon>Pseudotrocha</taxon>
        <taxon>Ploima</taxon>
        <taxon>Brachionidae</taxon>
        <taxon>Brachionus</taxon>
    </lineage>
</organism>
<feature type="non-terminal residue" evidence="1">
    <location>
        <position position="40"/>
    </location>
</feature>
<keyword evidence="2" id="KW-1185">Reference proteome</keyword>
<gene>
    <name evidence="1" type="ORF">OXX778_LOCUS17483</name>
</gene>
<dbReference type="Proteomes" id="UP000663879">
    <property type="component" value="Unassembled WGS sequence"/>
</dbReference>
<sequence>MGPHDKKRIVLYQDSLERPISIPFLKQSQTLIDSYFCNKD</sequence>
<name>A0A814IIF8_9BILA</name>